<dbReference type="PANTHER" id="PTHR23146:SF0">
    <property type="entry name" value="RNA POLYMERASE-ASSOCIATED PROTEIN LEO1"/>
    <property type="match status" value="1"/>
</dbReference>
<feature type="compositionally biased region" description="Basic and acidic residues" evidence="1">
    <location>
        <begin position="323"/>
        <end position="348"/>
    </location>
</feature>
<dbReference type="GO" id="GO:0016593">
    <property type="term" value="C:Cdc73/Paf1 complex"/>
    <property type="evidence" value="ECO:0007669"/>
    <property type="project" value="InterPro"/>
</dbReference>
<name>A0A9W8HA82_9FUNG</name>
<protein>
    <submittedName>
        <fullName evidence="2">Paf1 complex component</fullName>
    </submittedName>
</protein>
<evidence type="ECO:0000313" key="2">
    <source>
        <dbReference type="EMBL" id="KAJ2781817.1"/>
    </source>
</evidence>
<comment type="caution">
    <text evidence="2">The sequence shown here is derived from an EMBL/GenBank/DDBJ whole genome shotgun (WGS) entry which is preliminary data.</text>
</comment>
<gene>
    <name evidence="2" type="primary">LEO1</name>
    <name evidence="2" type="ORF">GGI15_003116</name>
</gene>
<dbReference type="GO" id="GO:0032968">
    <property type="term" value="P:positive regulation of transcription elongation by RNA polymerase II"/>
    <property type="evidence" value="ECO:0007669"/>
    <property type="project" value="TreeGrafter"/>
</dbReference>
<dbReference type="PANTHER" id="PTHR23146">
    <property type="entry name" value="LEO1 PROTEIN"/>
    <property type="match status" value="1"/>
</dbReference>
<sequence length="482" mass="53219">MGDHFGSDDSDLEGSSMNELRSRPSKAARVDGSPMRDSATPEPRDGGANMDLFGSDNENDGTPRPTTTADDTALDNLFDSDSESRHSTKRSMHGDSDSDSDPHPPAKRKTLVMDAYVPVLSVPRTSDGKYILARMPNLLQLAPQPFTPEAYEDLIPREHSAMEHGVKDAVTADMAAAVEGIIANTVRWRQTADGKRESNARLVRWSDGSTTIVIGGASPESYSITDEPLAATPAGEQHSYVAAHYPHEYLMQAHARLTDQWTFRPSVQSASGRLAVSKLLPRVRARAAGDQAHRQAAAEAVARGTRLREIDTDPELVARRAVEEDERRERLRRKEEKARERREARELQYARADASDEEMGYASPDDSLGRPVQPSYARVRSAGRETARFAPPAGRGGRGAYMDDEDDGFVVDDDEELEVGPRDEFDDEEEEEMAAQRLNGAKRGVYSDDEDEDHGRRQSAGRGAKPRRVMVSDDEDEDDVDI</sequence>
<organism evidence="2 3">
    <name type="scientific">Coemansia interrupta</name>
    <dbReference type="NCBI Taxonomy" id="1126814"/>
    <lineage>
        <taxon>Eukaryota</taxon>
        <taxon>Fungi</taxon>
        <taxon>Fungi incertae sedis</taxon>
        <taxon>Zoopagomycota</taxon>
        <taxon>Kickxellomycotina</taxon>
        <taxon>Kickxellomycetes</taxon>
        <taxon>Kickxellales</taxon>
        <taxon>Kickxellaceae</taxon>
        <taxon>Coemansia</taxon>
    </lineage>
</organism>
<dbReference type="EMBL" id="JANBUM010000197">
    <property type="protein sequence ID" value="KAJ2781817.1"/>
    <property type="molecule type" value="Genomic_DNA"/>
</dbReference>
<dbReference type="Proteomes" id="UP001140172">
    <property type="component" value="Unassembled WGS sequence"/>
</dbReference>
<evidence type="ECO:0000256" key="1">
    <source>
        <dbReference type="SAM" id="MobiDB-lite"/>
    </source>
</evidence>
<accession>A0A9W8HA82</accession>
<dbReference type="InterPro" id="IPR007149">
    <property type="entry name" value="Leo1"/>
</dbReference>
<dbReference type="GO" id="GO:0006368">
    <property type="term" value="P:transcription elongation by RNA polymerase II"/>
    <property type="evidence" value="ECO:0007669"/>
    <property type="project" value="InterPro"/>
</dbReference>
<dbReference type="AlphaFoldDB" id="A0A9W8HA82"/>
<proteinExistence type="predicted"/>
<reference evidence="2" key="1">
    <citation type="submission" date="2022-07" db="EMBL/GenBank/DDBJ databases">
        <title>Phylogenomic reconstructions and comparative analyses of Kickxellomycotina fungi.</title>
        <authorList>
            <person name="Reynolds N.K."/>
            <person name="Stajich J.E."/>
            <person name="Barry K."/>
            <person name="Grigoriev I.V."/>
            <person name="Crous P."/>
            <person name="Smith M.E."/>
        </authorList>
    </citation>
    <scope>NUCLEOTIDE SEQUENCE</scope>
    <source>
        <strain evidence="2">BCRC 34489</strain>
    </source>
</reference>
<feature type="compositionally biased region" description="Low complexity" evidence="1">
    <location>
        <begin position="62"/>
        <end position="71"/>
    </location>
</feature>
<feature type="compositionally biased region" description="Acidic residues" evidence="1">
    <location>
        <begin position="472"/>
        <end position="482"/>
    </location>
</feature>
<dbReference type="GO" id="GO:1990269">
    <property type="term" value="F:RNA polymerase II C-terminal domain phosphoserine binding"/>
    <property type="evidence" value="ECO:0007669"/>
    <property type="project" value="TreeGrafter"/>
</dbReference>
<feature type="compositionally biased region" description="Acidic residues" evidence="1">
    <location>
        <begin position="402"/>
        <end position="433"/>
    </location>
</feature>
<evidence type="ECO:0000313" key="3">
    <source>
        <dbReference type="Proteomes" id="UP001140172"/>
    </source>
</evidence>
<feature type="region of interest" description="Disordered" evidence="1">
    <location>
        <begin position="1"/>
        <end position="107"/>
    </location>
</feature>
<keyword evidence="3" id="KW-1185">Reference proteome</keyword>
<dbReference type="Pfam" id="PF04004">
    <property type="entry name" value="Leo1"/>
    <property type="match status" value="1"/>
</dbReference>
<feature type="compositionally biased region" description="Basic and acidic residues" evidence="1">
    <location>
        <begin position="82"/>
        <end position="104"/>
    </location>
</feature>
<dbReference type="OrthoDB" id="20844at2759"/>
<feature type="region of interest" description="Disordered" evidence="1">
    <location>
        <begin position="323"/>
        <end position="482"/>
    </location>
</feature>